<feature type="domain" description="DUF4440" evidence="2">
    <location>
        <begin position="34"/>
        <end position="141"/>
    </location>
</feature>
<dbReference type="EMBL" id="JACHEB010000002">
    <property type="protein sequence ID" value="MBB5327558.1"/>
    <property type="molecule type" value="Genomic_DNA"/>
</dbReference>
<comment type="caution">
    <text evidence="3">The sequence shown here is derived from an EMBL/GenBank/DDBJ whole genome shotgun (WGS) entry which is preliminary data.</text>
</comment>
<dbReference type="SUPFAM" id="SSF54427">
    <property type="entry name" value="NTF2-like"/>
    <property type="match status" value="1"/>
</dbReference>
<gene>
    <name evidence="3" type="ORF">HDF14_001163</name>
</gene>
<name>A0A9X0QC05_9BACT</name>
<dbReference type="Proteomes" id="UP000535182">
    <property type="component" value="Unassembled WGS sequence"/>
</dbReference>
<evidence type="ECO:0000313" key="3">
    <source>
        <dbReference type="EMBL" id="MBB5327558.1"/>
    </source>
</evidence>
<dbReference type="AlphaFoldDB" id="A0A9X0QC05"/>
<dbReference type="Pfam" id="PF14534">
    <property type="entry name" value="DUF4440"/>
    <property type="match status" value="1"/>
</dbReference>
<proteinExistence type="predicted"/>
<evidence type="ECO:0000313" key="4">
    <source>
        <dbReference type="Proteomes" id="UP000535182"/>
    </source>
</evidence>
<dbReference type="InterPro" id="IPR032710">
    <property type="entry name" value="NTF2-like_dom_sf"/>
</dbReference>
<protein>
    <recommendedName>
        <fullName evidence="2">DUF4440 domain-containing protein</fullName>
    </recommendedName>
</protein>
<keyword evidence="1" id="KW-0732">Signal</keyword>
<accession>A0A9X0QC05</accession>
<dbReference type="InterPro" id="IPR027843">
    <property type="entry name" value="DUF4440"/>
</dbReference>
<feature type="signal peptide" evidence="1">
    <location>
        <begin position="1"/>
        <end position="21"/>
    </location>
</feature>
<dbReference type="Gene3D" id="3.10.450.50">
    <property type="match status" value="1"/>
</dbReference>
<evidence type="ECO:0000256" key="1">
    <source>
        <dbReference type="SAM" id="SignalP"/>
    </source>
</evidence>
<feature type="chain" id="PRO_5040942941" description="DUF4440 domain-containing protein" evidence="1">
    <location>
        <begin position="22"/>
        <end position="153"/>
    </location>
</feature>
<evidence type="ECO:0000259" key="2">
    <source>
        <dbReference type="Pfam" id="PF14534"/>
    </source>
</evidence>
<sequence length="153" mass="17015">MVAMRLLPVVLASLFALSAPAQTTTPQPPAPVDIVKLEQNLWTTMAEGDFAAVRGLFTTDFIQVDEHIQALDTLLITLKHCKLESYELRDLQVRILTPDSALTAYHVLNTFNCGTEHNPTLKINDNNSVTVWVRQPKSGKWLAQVHTETPAKP</sequence>
<organism evidence="3 4">
    <name type="scientific">Tunturiibacter gelidiferens</name>
    <dbReference type="NCBI Taxonomy" id="3069689"/>
    <lineage>
        <taxon>Bacteria</taxon>
        <taxon>Pseudomonadati</taxon>
        <taxon>Acidobacteriota</taxon>
        <taxon>Terriglobia</taxon>
        <taxon>Terriglobales</taxon>
        <taxon>Acidobacteriaceae</taxon>
        <taxon>Tunturiibacter</taxon>
    </lineage>
</organism>
<keyword evidence="4" id="KW-1185">Reference proteome</keyword>
<dbReference type="RefSeq" id="WP_183974329.1">
    <property type="nucleotide sequence ID" value="NZ_JACHEB010000002.1"/>
</dbReference>
<reference evidence="3 4" key="1">
    <citation type="submission" date="2020-08" db="EMBL/GenBank/DDBJ databases">
        <title>Genomic Encyclopedia of Type Strains, Phase IV (KMG-V): Genome sequencing to study the core and pangenomes of soil and plant-associated prokaryotes.</title>
        <authorList>
            <person name="Whitman W."/>
        </authorList>
    </citation>
    <scope>NUCLEOTIDE SEQUENCE [LARGE SCALE GENOMIC DNA]</scope>
    <source>
        <strain evidence="3 4">X5P2</strain>
    </source>
</reference>